<evidence type="ECO:0000256" key="1">
    <source>
        <dbReference type="ARBA" id="ARBA00004651"/>
    </source>
</evidence>
<evidence type="ECO:0000313" key="7">
    <source>
        <dbReference type="Proteomes" id="UP000076882"/>
    </source>
</evidence>
<dbReference type="Pfam" id="PF03176">
    <property type="entry name" value="MMPL"/>
    <property type="match status" value="1"/>
</dbReference>
<evidence type="ECO:0000256" key="4">
    <source>
        <dbReference type="ARBA" id="ARBA00022989"/>
    </source>
</evidence>
<dbReference type="RefSeq" id="WP_027821868.1">
    <property type="nucleotide sequence ID" value="NZ_AP018405.1"/>
</dbReference>
<keyword evidence="5" id="KW-0472">Membrane</keyword>
<protein>
    <submittedName>
        <fullName evidence="6">Uncharacterized protein</fullName>
    </submittedName>
</protein>
<dbReference type="GO" id="GO:0005886">
    <property type="term" value="C:plasma membrane"/>
    <property type="evidence" value="ECO:0007669"/>
    <property type="project" value="UniProtKB-SubCell"/>
</dbReference>
<dbReference type="EMBL" id="LUXM01000026">
    <property type="protein sequence ID" value="KZU95468.1"/>
    <property type="molecule type" value="Genomic_DNA"/>
</dbReference>
<gene>
    <name evidence="6" type="ORF">Lp19_1422</name>
</gene>
<keyword evidence="2" id="KW-1003">Cell membrane</keyword>
<evidence type="ECO:0000256" key="2">
    <source>
        <dbReference type="ARBA" id="ARBA00022475"/>
    </source>
</evidence>
<dbReference type="PATRIC" id="fig|1590.144.peg.2255"/>
<reference evidence="6 7" key="1">
    <citation type="submission" date="2016-03" db="EMBL/GenBank/DDBJ databases">
        <title>Comparative genomics of 54 Lactobacillus plantarum strains reveals genomic uncoupling from niche constraints.</title>
        <authorList>
            <person name="Martino M.E."/>
        </authorList>
    </citation>
    <scope>NUCLEOTIDE SEQUENCE [LARGE SCALE GENOMIC DNA]</scope>
    <source>
        <strain evidence="6 7">19.1</strain>
    </source>
</reference>
<dbReference type="InterPro" id="IPR004869">
    <property type="entry name" value="MMPL_dom"/>
</dbReference>
<dbReference type="PANTHER" id="PTHR33406:SF13">
    <property type="entry name" value="MEMBRANE PROTEIN YDFJ"/>
    <property type="match status" value="1"/>
</dbReference>
<evidence type="ECO:0000256" key="3">
    <source>
        <dbReference type="ARBA" id="ARBA00022692"/>
    </source>
</evidence>
<comment type="subcellular location">
    <subcellularLocation>
        <location evidence="1">Cell membrane</location>
        <topology evidence="1">Multi-pass membrane protein</topology>
    </subcellularLocation>
</comment>
<comment type="caution">
    <text evidence="6">The sequence shown here is derived from an EMBL/GenBank/DDBJ whole genome shotgun (WGS) entry which is preliminary data.</text>
</comment>
<dbReference type="PANTHER" id="PTHR33406">
    <property type="entry name" value="MEMBRANE PROTEIN MJ1562-RELATED"/>
    <property type="match status" value="1"/>
</dbReference>
<dbReference type="Proteomes" id="UP000076882">
    <property type="component" value="Unassembled WGS sequence"/>
</dbReference>
<keyword evidence="4" id="KW-1133">Transmembrane helix</keyword>
<evidence type="ECO:0000313" key="6">
    <source>
        <dbReference type="EMBL" id="KZU95468.1"/>
    </source>
</evidence>
<accession>A0A165RRL2</accession>
<proteinExistence type="predicted"/>
<dbReference type="InterPro" id="IPR050545">
    <property type="entry name" value="Mycobact_MmpL"/>
</dbReference>
<keyword evidence="3" id="KW-0812">Transmembrane</keyword>
<dbReference type="Gene3D" id="1.20.1640.10">
    <property type="entry name" value="Multidrug efflux transporter AcrB transmembrane domain"/>
    <property type="match status" value="1"/>
</dbReference>
<evidence type="ECO:0000256" key="5">
    <source>
        <dbReference type="ARBA" id="ARBA00023136"/>
    </source>
</evidence>
<sequence length="894" mass="99086">MRKLLKPKWLFLFFWGIVVFASILILPNITTFVNEQTAMPQDATTSPKYQQQWGHGLTNSQSLTLVFNNSNGKLSKQQRQQISTTLAKLNRRADDYGINQLRTPTGMTNDRHLLRSNDGSTELALVAVQTSRADLSVIANQLNNAIAIADLNTSVTSTDLIYQQHVQQQRRNLLISMLVGSLLSLIILGLIFRSLLVPLLNLLCQVVTLITTISFITNARLAWHWPLTANALSLAGLISLILTSLLTWHFMYAYWQSSAPTAPTTVSLKILTLQYRQWALVFIPLILITITLHWTAFISLAAAWAITVALGITLLAVPPLNYAFTAWLGDNLFWPGTTAWPTRPRNLWGQLSKFGYWQPALGSLAVALLLLPGLILANGQFADDNLRPWRQNQLSNAELGQQLVQAHFGTGATAPITITLRAPQNLTQQQSLQTIDHLTTKLRAVPNVAQVISVTQPTGQPLSNFYVNQQLATINIDLAGKLTSMAKLKSQLTTDQQSLEQAATSRHTKSVDQLSDRINDLAELNDQVQRQLQAIDTTLTTSAEAEPDLTKVNQQVTKLDHLTDRMTTALNHVVTAQTTVATEAGHVDQRVHHVNQSLKQTVQPLTTLLASLKNTKTYLHDLAASQVGRSFYLPANAATNQAYQNSLFTNISSDLSMTQLTVTLKSAPASAASRRTLQRLQAVTHDILLATPLAHAKILTTGVTQQQHYQHTLIATHALRWLTIGLIIGIVVLWFGLRSLTFSLLMTACLTGVTLTSWGWTQLILTRWLQTGPLSSSVLLGSLMLLTLHWLMITTATSYRQSWLRHLEPTQLQQHFYTSGRFVCPVTMIELTYLLPLLLTTAPTLKGLALMSLIGITISNLIVPLGFSGWTRWANEPPAIATLWQHFRPSSTNR</sequence>
<dbReference type="KEGG" id="lpb:SH83_10925"/>
<name>A0A165RRL2_LACPN</name>
<organism evidence="6 7">
    <name type="scientific">Lactiplantibacillus plantarum</name>
    <name type="common">Lactobacillus plantarum</name>
    <dbReference type="NCBI Taxonomy" id="1590"/>
    <lineage>
        <taxon>Bacteria</taxon>
        <taxon>Bacillati</taxon>
        <taxon>Bacillota</taxon>
        <taxon>Bacilli</taxon>
        <taxon>Lactobacillales</taxon>
        <taxon>Lactobacillaceae</taxon>
        <taxon>Lactiplantibacillus</taxon>
    </lineage>
</organism>
<dbReference type="AlphaFoldDB" id="A0A165RRL2"/>